<dbReference type="Proteomes" id="UP000316882">
    <property type="component" value="Unassembled WGS sequence"/>
</dbReference>
<name>A0A4Y3PJ26_BREPA</name>
<dbReference type="EMBL" id="BJMH01000001">
    <property type="protein sequence ID" value="GEB30471.1"/>
    <property type="molecule type" value="Genomic_DNA"/>
</dbReference>
<evidence type="ECO:0000313" key="1">
    <source>
        <dbReference type="EMBL" id="GEB30471.1"/>
    </source>
</evidence>
<dbReference type="STRING" id="54914.AV540_12700"/>
<proteinExistence type="predicted"/>
<organism evidence="1 2">
    <name type="scientific">Brevibacillus parabrevis</name>
    <dbReference type="NCBI Taxonomy" id="54914"/>
    <lineage>
        <taxon>Bacteria</taxon>
        <taxon>Bacillati</taxon>
        <taxon>Bacillota</taxon>
        <taxon>Bacilli</taxon>
        <taxon>Bacillales</taxon>
        <taxon>Paenibacillaceae</taxon>
        <taxon>Brevibacillus</taxon>
    </lineage>
</organism>
<reference evidence="1 2" key="1">
    <citation type="submission" date="2019-06" db="EMBL/GenBank/DDBJ databases">
        <title>Whole genome shotgun sequence of Brevibacillus parabrevis NBRC 12334.</title>
        <authorList>
            <person name="Hosoyama A."/>
            <person name="Uohara A."/>
            <person name="Ohji S."/>
            <person name="Ichikawa N."/>
        </authorList>
    </citation>
    <scope>NUCLEOTIDE SEQUENCE [LARGE SCALE GENOMIC DNA]</scope>
    <source>
        <strain evidence="1 2">NBRC 12334</strain>
    </source>
</reference>
<dbReference type="AlphaFoldDB" id="A0A4Y3PJ26"/>
<keyword evidence="2" id="KW-1185">Reference proteome</keyword>
<sequence>MLEGQLYIEETRHLFMNDRLANAASSDVHPDCARAIRQLLQMKEPKREDFLALRTYGNDRYSAMGWEELQSYINEKTVIIVEQFENEQNIMSALRWVARGLPVWHAIRKVKADYSVYGYKGEGNN</sequence>
<accession>A0A4Y3PJ26</accession>
<protein>
    <submittedName>
        <fullName evidence="1">Uncharacterized protein</fullName>
    </submittedName>
</protein>
<gene>
    <name evidence="1" type="ORF">BPA01_00510</name>
</gene>
<comment type="caution">
    <text evidence="1">The sequence shown here is derived from an EMBL/GenBank/DDBJ whole genome shotgun (WGS) entry which is preliminary data.</text>
</comment>
<evidence type="ECO:0000313" key="2">
    <source>
        <dbReference type="Proteomes" id="UP000316882"/>
    </source>
</evidence>